<dbReference type="EMBL" id="FNBT01000011">
    <property type="protein sequence ID" value="SDG09713.1"/>
    <property type="molecule type" value="Genomic_DNA"/>
</dbReference>
<dbReference type="AlphaFoldDB" id="A0A1G7RG30"/>
<dbReference type="Pfam" id="PF10002">
    <property type="entry name" value="DUF2243"/>
    <property type="match status" value="1"/>
</dbReference>
<dbReference type="Proteomes" id="UP000199406">
    <property type="component" value="Unassembled WGS sequence"/>
</dbReference>
<evidence type="ECO:0000256" key="1">
    <source>
        <dbReference type="SAM" id="Phobius"/>
    </source>
</evidence>
<feature type="transmembrane region" description="Helical" evidence="1">
    <location>
        <begin position="19"/>
        <end position="38"/>
    </location>
</feature>
<dbReference type="OrthoDB" id="5190099at2"/>
<reference evidence="3" key="1">
    <citation type="submission" date="2016-10" db="EMBL/GenBank/DDBJ databases">
        <authorList>
            <person name="Varghese N."/>
            <person name="Submissions S."/>
        </authorList>
    </citation>
    <scope>NUCLEOTIDE SEQUENCE [LARGE SCALE GENOMIC DNA]</scope>
    <source>
        <strain evidence="3">DSM 44268</strain>
    </source>
</reference>
<accession>A0A1G7RG30</accession>
<proteinExistence type="predicted"/>
<keyword evidence="1" id="KW-0472">Membrane</keyword>
<dbReference type="RefSeq" id="WP_091771421.1">
    <property type="nucleotide sequence ID" value="NZ_FNBT01000011.1"/>
</dbReference>
<keyword evidence="1" id="KW-0812">Transmembrane</keyword>
<organism evidence="2 3">
    <name type="scientific">Blastococcus aurantiacus</name>
    <dbReference type="NCBI Taxonomy" id="1550231"/>
    <lineage>
        <taxon>Bacteria</taxon>
        <taxon>Bacillati</taxon>
        <taxon>Actinomycetota</taxon>
        <taxon>Actinomycetes</taxon>
        <taxon>Geodermatophilales</taxon>
        <taxon>Geodermatophilaceae</taxon>
        <taxon>Blastococcus</taxon>
    </lineage>
</organism>
<feature type="transmembrane region" description="Helical" evidence="1">
    <location>
        <begin position="137"/>
        <end position="156"/>
    </location>
</feature>
<feature type="transmembrane region" description="Helical" evidence="1">
    <location>
        <begin position="67"/>
        <end position="86"/>
    </location>
</feature>
<keyword evidence="3" id="KW-1185">Reference proteome</keyword>
<protein>
    <submittedName>
        <fullName evidence="2">Uncharacterized membrane protein</fullName>
    </submittedName>
</protein>
<name>A0A1G7RG30_9ACTN</name>
<evidence type="ECO:0000313" key="2">
    <source>
        <dbReference type="EMBL" id="SDG09713.1"/>
    </source>
</evidence>
<evidence type="ECO:0000313" key="3">
    <source>
        <dbReference type="Proteomes" id="UP000199406"/>
    </source>
</evidence>
<gene>
    <name evidence="2" type="ORF">SAMN05660662_0319</name>
</gene>
<sequence length="184" mass="19659">MTTGTTTAGERLPSKASGLLYGIGFGGFVDGIVLHQILQWHHMVSSVDGRDPGTLGGLEANTVADGFFHLGTWAAAVAGMVTALIAWRQGRIAPSWSFHLGLVVAGWGLFNLVEGLVDHQILGVHHVRDDLGAPLSWDIGFLLSGVLLIAIGWLVHRRGVRDMERRAATRSDRALRQPTGGTPP</sequence>
<keyword evidence="1" id="KW-1133">Transmembrane helix</keyword>
<dbReference type="STRING" id="1550231.SAMN05660662_0319"/>
<dbReference type="InterPro" id="IPR018719">
    <property type="entry name" value="DUF2243_membrane"/>
</dbReference>
<feature type="transmembrane region" description="Helical" evidence="1">
    <location>
        <begin position="98"/>
        <end position="117"/>
    </location>
</feature>